<evidence type="ECO:0008006" key="3">
    <source>
        <dbReference type="Google" id="ProtNLM"/>
    </source>
</evidence>
<organism evidence="1 2">
    <name type="scientific">Mycobacterium bourgelatii</name>
    <dbReference type="NCBI Taxonomy" id="1273442"/>
    <lineage>
        <taxon>Bacteria</taxon>
        <taxon>Bacillati</taxon>
        <taxon>Actinomycetota</taxon>
        <taxon>Actinomycetes</taxon>
        <taxon>Mycobacteriales</taxon>
        <taxon>Mycobacteriaceae</taxon>
        <taxon>Mycobacterium</taxon>
    </lineage>
</organism>
<proteinExistence type="predicted"/>
<dbReference type="AlphaFoldDB" id="A0A7I9YKS0"/>
<name>A0A7I9YKS0_MYCBU</name>
<dbReference type="EMBL" id="BLKZ01000001">
    <property type="protein sequence ID" value="GFG89260.1"/>
    <property type="molecule type" value="Genomic_DNA"/>
</dbReference>
<gene>
    <name evidence="1" type="ORF">MBOU_13020</name>
</gene>
<keyword evidence="2" id="KW-1185">Reference proteome</keyword>
<reference evidence="1 2" key="1">
    <citation type="journal article" date="2019" name="Emerg. Microbes Infect.">
        <title>Comprehensive subspecies identification of 175 nontuberculous mycobacteria species based on 7547 genomic profiles.</title>
        <authorList>
            <person name="Matsumoto Y."/>
            <person name="Kinjo T."/>
            <person name="Motooka D."/>
            <person name="Nabeya D."/>
            <person name="Jung N."/>
            <person name="Uechi K."/>
            <person name="Horii T."/>
            <person name="Iida T."/>
            <person name="Fujita J."/>
            <person name="Nakamura S."/>
        </authorList>
    </citation>
    <scope>NUCLEOTIDE SEQUENCE [LARGE SCALE GENOMIC DNA]</scope>
    <source>
        <strain evidence="1 2">JCM 30725</strain>
    </source>
</reference>
<evidence type="ECO:0000313" key="1">
    <source>
        <dbReference type="EMBL" id="GFG89260.1"/>
    </source>
</evidence>
<sequence>MSNSDSSRVVEFVNKILAAGVSGFGPYKSATEVADELLAEHDDPEAAIARLIEKHRKWVASSGFASGVAGFATLTVALPADATAFHMLCARMSAAIAVLRGYDLDAEEVRTAILVSLLGRGAAKVLSDVGVEIGTAVPSLRELSKKNLLKLDMKVGRRLIRKFATKGPVRLIRGIPVVGGGVGAGMNAVALNRIAKAAKEIFAPVN</sequence>
<evidence type="ECO:0000313" key="2">
    <source>
        <dbReference type="Proteomes" id="UP000465360"/>
    </source>
</evidence>
<dbReference type="Proteomes" id="UP000465360">
    <property type="component" value="Unassembled WGS sequence"/>
</dbReference>
<comment type="caution">
    <text evidence="1">The sequence shown here is derived from an EMBL/GenBank/DDBJ whole genome shotgun (WGS) entry which is preliminary data.</text>
</comment>
<dbReference type="Pfam" id="PF12787">
    <property type="entry name" value="EcsC"/>
    <property type="match status" value="1"/>
</dbReference>
<dbReference type="InterPro" id="IPR024787">
    <property type="entry name" value="EcsC"/>
</dbReference>
<dbReference type="RefSeq" id="WP_163709301.1">
    <property type="nucleotide sequence ID" value="NZ_BLKZ01000001.1"/>
</dbReference>
<accession>A0A7I9YKS0</accession>
<protein>
    <recommendedName>
        <fullName evidence="3">EcsC family protein</fullName>
    </recommendedName>
</protein>